<feature type="transmembrane region" description="Helical" evidence="12">
    <location>
        <begin position="29"/>
        <end position="48"/>
    </location>
</feature>
<protein>
    <recommendedName>
        <fullName evidence="12">Fucosyltransferase</fullName>
        <ecNumber evidence="12">2.4.1.-</ecNumber>
    </recommendedName>
</protein>
<dbReference type="Proteomes" id="UP000694843">
    <property type="component" value="Unplaced"/>
</dbReference>
<evidence type="ECO:0000259" key="13">
    <source>
        <dbReference type="Pfam" id="PF00852"/>
    </source>
</evidence>
<evidence type="ECO:0000256" key="4">
    <source>
        <dbReference type="ARBA" id="ARBA00022676"/>
    </source>
</evidence>
<dbReference type="PANTHER" id="PTHR48438">
    <property type="entry name" value="ALPHA-(1,3)-FUCOSYLTRANSFERASE C-RELATED"/>
    <property type="match status" value="1"/>
</dbReference>
<dbReference type="GO" id="GO:0032580">
    <property type="term" value="C:Golgi cisterna membrane"/>
    <property type="evidence" value="ECO:0007669"/>
    <property type="project" value="UniProtKB-SubCell"/>
</dbReference>
<keyword evidence="9 12" id="KW-0333">Golgi apparatus</keyword>
<keyword evidence="10 12" id="KW-0472">Membrane</keyword>
<comment type="similarity">
    <text evidence="3 12">Belongs to the glycosyltransferase 10 family.</text>
</comment>
<gene>
    <name evidence="16" type="primary">LOC108673127</name>
</gene>
<dbReference type="InterPro" id="IPR055270">
    <property type="entry name" value="Glyco_tran_10_C"/>
</dbReference>
<dbReference type="UniPathway" id="UPA00378"/>
<dbReference type="GO" id="GO:0008417">
    <property type="term" value="F:fucosyltransferase activity"/>
    <property type="evidence" value="ECO:0007669"/>
    <property type="project" value="InterPro"/>
</dbReference>
<evidence type="ECO:0000256" key="12">
    <source>
        <dbReference type="RuleBase" id="RU003832"/>
    </source>
</evidence>
<feature type="domain" description="Fucosyltransferase N-terminal" evidence="14">
    <location>
        <begin position="127"/>
        <end position="227"/>
    </location>
</feature>
<dbReference type="Pfam" id="PF00852">
    <property type="entry name" value="Glyco_transf_10"/>
    <property type="match status" value="1"/>
</dbReference>
<evidence type="ECO:0000256" key="10">
    <source>
        <dbReference type="ARBA" id="ARBA00023136"/>
    </source>
</evidence>
<dbReference type="PANTHER" id="PTHR48438:SF1">
    <property type="entry name" value="ALPHA-(1,3)-FUCOSYLTRANSFERASE C-RELATED"/>
    <property type="match status" value="1"/>
</dbReference>
<accession>A0A8B7NRN1</accession>
<keyword evidence="4 12" id="KW-0328">Glycosyltransferase</keyword>
<dbReference type="Gene3D" id="3.40.50.11660">
    <property type="entry name" value="Glycosyl transferase family 10, C-terminal domain"/>
    <property type="match status" value="1"/>
</dbReference>
<evidence type="ECO:0000256" key="5">
    <source>
        <dbReference type="ARBA" id="ARBA00022679"/>
    </source>
</evidence>
<organism evidence="15 16">
    <name type="scientific">Hyalella azteca</name>
    <name type="common">Amphipod</name>
    <dbReference type="NCBI Taxonomy" id="294128"/>
    <lineage>
        <taxon>Eukaryota</taxon>
        <taxon>Metazoa</taxon>
        <taxon>Ecdysozoa</taxon>
        <taxon>Arthropoda</taxon>
        <taxon>Crustacea</taxon>
        <taxon>Multicrustacea</taxon>
        <taxon>Malacostraca</taxon>
        <taxon>Eumalacostraca</taxon>
        <taxon>Peracarida</taxon>
        <taxon>Amphipoda</taxon>
        <taxon>Senticaudata</taxon>
        <taxon>Talitrida</taxon>
        <taxon>Talitroidea</taxon>
        <taxon>Hyalellidae</taxon>
        <taxon>Hyalella</taxon>
    </lineage>
</organism>
<keyword evidence="8 12" id="KW-1133">Transmembrane helix</keyword>
<dbReference type="InterPro" id="IPR031481">
    <property type="entry name" value="Glyco_tran_10_N"/>
</dbReference>
<evidence type="ECO:0000256" key="9">
    <source>
        <dbReference type="ARBA" id="ARBA00023034"/>
    </source>
</evidence>
<evidence type="ECO:0000256" key="11">
    <source>
        <dbReference type="ARBA" id="ARBA00023180"/>
    </source>
</evidence>
<evidence type="ECO:0000256" key="7">
    <source>
        <dbReference type="ARBA" id="ARBA00022968"/>
    </source>
</evidence>
<dbReference type="OrthoDB" id="427096at2759"/>
<keyword evidence="15" id="KW-1185">Reference proteome</keyword>
<dbReference type="SUPFAM" id="SSF53756">
    <property type="entry name" value="UDP-Glycosyltransferase/glycogen phosphorylase"/>
    <property type="match status" value="1"/>
</dbReference>
<keyword evidence="7" id="KW-0735">Signal-anchor</keyword>
<sequence length="458" mass="53420">MVNNVNAVKYYLQMTDIMFRSSMNYIRRCVPVIGLVMGTLIVYSIFFYNSYAQVSRNLVGSPNLSLTNVTQYFHHHQNFSRFEDKLFKPILNAFKHPNLLHDRKTKFRSDTIPTIFLLSNKSITNSYWVDSLKHFTEKQCPFQCNFTDNEKEVSKADAVLVYFSYFESPDALKSKLPKRDPRQPWIAFAVETPDHKFFKTQLPISSFNGIFNRTMTFRRDSDIIFTHGFVVSKEDAAFLPQPWVRHPPRLRQLPFYKRKVAVAFISHCVSLGRRMDYIRELSEFVPVDIYGKCGKLSCGASRYVGSSPEIEDDTCILEAAENYLFYLSFENSIADDYVTEKLYNILFYPVVPIVFGGVNYSDILPPNSFIPALEYKPADLAILILKLSHDETRYNAMLEWRNRYQVSKVGTRRIYCDLCTKLRTTKLYEEKLYDDFEDWFGTQSHCRKYTTDGVVPST</sequence>
<evidence type="ECO:0000313" key="15">
    <source>
        <dbReference type="Proteomes" id="UP000694843"/>
    </source>
</evidence>
<dbReference type="RefSeq" id="XP_018016399.2">
    <property type="nucleotide sequence ID" value="XM_018160910.2"/>
</dbReference>
<evidence type="ECO:0000256" key="1">
    <source>
        <dbReference type="ARBA" id="ARBA00004447"/>
    </source>
</evidence>
<evidence type="ECO:0000256" key="2">
    <source>
        <dbReference type="ARBA" id="ARBA00004922"/>
    </source>
</evidence>
<dbReference type="InterPro" id="IPR038577">
    <property type="entry name" value="GT10-like_C_sf"/>
</dbReference>
<dbReference type="FunFam" id="3.40.50.11660:FF:000002">
    <property type="entry name" value="Alpha-(1,3)-fucosyltransferase"/>
    <property type="match status" value="1"/>
</dbReference>
<name>A0A8B7NRN1_HYAAZ</name>
<evidence type="ECO:0000256" key="3">
    <source>
        <dbReference type="ARBA" id="ARBA00008919"/>
    </source>
</evidence>
<comment type="pathway">
    <text evidence="2">Protein modification; protein glycosylation.</text>
</comment>
<dbReference type="OMA" id="WIAFAVE"/>
<dbReference type="GeneID" id="108673127"/>
<reference evidence="16" key="1">
    <citation type="submission" date="2025-08" db="UniProtKB">
        <authorList>
            <consortium name="RefSeq"/>
        </authorList>
    </citation>
    <scope>IDENTIFICATION</scope>
    <source>
        <tissue evidence="16">Whole organism</tissue>
    </source>
</reference>
<evidence type="ECO:0000259" key="14">
    <source>
        <dbReference type="Pfam" id="PF17039"/>
    </source>
</evidence>
<evidence type="ECO:0000256" key="8">
    <source>
        <dbReference type="ARBA" id="ARBA00022989"/>
    </source>
</evidence>
<dbReference type="InterPro" id="IPR001503">
    <property type="entry name" value="Glyco_trans_10"/>
</dbReference>
<dbReference type="KEGG" id="hazt:108673127"/>
<keyword evidence="6 12" id="KW-0812">Transmembrane</keyword>
<keyword evidence="5 12" id="KW-0808">Transferase</keyword>
<comment type="subcellular location">
    <subcellularLocation>
        <location evidence="1 12">Golgi apparatus</location>
        <location evidence="1 12">Golgi stack membrane</location>
        <topology evidence="1 12">Single-pass type II membrane protein</topology>
    </subcellularLocation>
</comment>
<dbReference type="Pfam" id="PF17039">
    <property type="entry name" value="Glyco_tran_10_N"/>
    <property type="match status" value="1"/>
</dbReference>
<keyword evidence="11" id="KW-0325">Glycoprotein</keyword>
<dbReference type="AlphaFoldDB" id="A0A8B7NRN1"/>
<feature type="domain" description="Fucosyltransferase C-terminal" evidence="13">
    <location>
        <begin position="257"/>
        <end position="439"/>
    </location>
</feature>
<proteinExistence type="inferred from homology"/>
<evidence type="ECO:0000313" key="16">
    <source>
        <dbReference type="RefSeq" id="XP_018016399.2"/>
    </source>
</evidence>
<evidence type="ECO:0000256" key="6">
    <source>
        <dbReference type="ARBA" id="ARBA00022692"/>
    </source>
</evidence>
<dbReference type="EC" id="2.4.1.-" evidence="12"/>